<dbReference type="Proteomes" id="UP000266389">
    <property type="component" value="Unassembled WGS sequence"/>
</dbReference>
<name>A0A395M1M0_9BACT</name>
<dbReference type="Gene3D" id="3.40.50.150">
    <property type="entry name" value="Vaccinia Virus protein VP39"/>
    <property type="match status" value="1"/>
</dbReference>
<evidence type="ECO:0000313" key="4">
    <source>
        <dbReference type="EMBL" id="RFM24656.1"/>
    </source>
</evidence>
<dbReference type="PANTHER" id="PTHR43464:SF19">
    <property type="entry name" value="UBIQUINONE BIOSYNTHESIS O-METHYLTRANSFERASE, MITOCHONDRIAL"/>
    <property type="match status" value="1"/>
</dbReference>
<reference evidence="4 5" key="1">
    <citation type="journal article" date="2011" name="ISME J.">
        <title>Community ecology of hot spring cyanobacterial mats: predominant populations and their functional potential.</title>
        <authorList>
            <person name="Klatt C.G."/>
            <person name="Wood J.M."/>
            <person name="Rusch D.B."/>
            <person name="Bateson M.M."/>
            <person name="Hamamura N."/>
            <person name="Heidelberg J.F."/>
            <person name="Grossman A.R."/>
            <person name="Bhaya D."/>
            <person name="Cohan F.M."/>
            <person name="Kuhl M."/>
            <person name="Bryant D.A."/>
            <person name="Ward D.M."/>
        </authorList>
    </citation>
    <scope>NUCLEOTIDE SEQUENCE [LARGE SCALE GENOMIC DNA]</scope>
    <source>
        <strain evidence="4">OS</strain>
    </source>
</reference>
<keyword evidence="2 4" id="KW-0808">Transferase</keyword>
<sequence>MRFYPEHETIWGYKKRIEFLLSQIQSRYGKERVSILDVGCGNGSMMSLPLAEQGYTVTGIDLDEHSIQKARETNPFHNATFLVAKTKDLLGNQYDVVICSEVLEHIEDYEPVILDLRRLCKPEGIVFITVPNGYGPFEIDSFLAKRLKQLSVPEKIRQPISRWIRSKHKQAGVASTENIECPHVHFFTMKHIRQSIERYFEITRVEKSVFACGPLMTMLFGKRQWFVEWNLKLADKLPPAFVSGWYFSCKPKRDEAQEKIWQESKEATSA</sequence>
<dbReference type="AlphaFoldDB" id="A0A395M1M0"/>
<dbReference type="SUPFAM" id="SSF53335">
    <property type="entry name" value="S-adenosyl-L-methionine-dependent methyltransferases"/>
    <property type="match status" value="1"/>
</dbReference>
<dbReference type="GO" id="GO:0008168">
    <property type="term" value="F:methyltransferase activity"/>
    <property type="evidence" value="ECO:0007669"/>
    <property type="project" value="UniProtKB-KW"/>
</dbReference>
<evidence type="ECO:0000256" key="3">
    <source>
        <dbReference type="ARBA" id="ARBA00022691"/>
    </source>
</evidence>
<dbReference type="Pfam" id="PF13489">
    <property type="entry name" value="Methyltransf_23"/>
    <property type="match status" value="1"/>
</dbReference>
<accession>A0A395M1M0</accession>
<evidence type="ECO:0000256" key="2">
    <source>
        <dbReference type="ARBA" id="ARBA00022679"/>
    </source>
</evidence>
<keyword evidence="1 4" id="KW-0489">Methyltransferase</keyword>
<keyword evidence="3" id="KW-0949">S-adenosyl-L-methionine</keyword>
<dbReference type="EMBL" id="PHFL01000030">
    <property type="protein sequence ID" value="RFM24656.1"/>
    <property type="molecule type" value="Genomic_DNA"/>
</dbReference>
<proteinExistence type="predicted"/>
<gene>
    <name evidence="4" type="ORF">D0433_04450</name>
</gene>
<dbReference type="CDD" id="cd02440">
    <property type="entry name" value="AdoMet_MTases"/>
    <property type="match status" value="1"/>
</dbReference>
<evidence type="ECO:0000313" key="5">
    <source>
        <dbReference type="Proteomes" id="UP000266389"/>
    </source>
</evidence>
<dbReference type="GO" id="GO:0032259">
    <property type="term" value="P:methylation"/>
    <property type="evidence" value="ECO:0007669"/>
    <property type="project" value="UniProtKB-KW"/>
</dbReference>
<evidence type="ECO:0000256" key="1">
    <source>
        <dbReference type="ARBA" id="ARBA00022603"/>
    </source>
</evidence>
<comment type="caution">
    <text evidence="4">The sequence shown here is derived from an EMBL/GenBank/DDBJ whole genome shotgun (WGS) entry which is preliminary data.</text>
</comment>
<protein>
    <submittedName>
        <fullName evidence="4">Methyltransferase domain-containing protein</fullName>
    </submittedName>
</protein>
<dbReference type="PANTHER" id="PTHR43464">
    <property type="entry name" value="METHYLTRANSFERASE"/>
    <property type="match status" value="1"/>
</dbReference>
<organism evidence="4 5">
    <name type="scientific">Candidatus Thermochlorobacter aerophilus</name>
    <dbReference type="NCBI Taxonomy" id="1868324"/>
    <lineage>
        <taxon>Bacteria</taxon>
        <taxon>Pseudomonadati</taxon>
        <taxon>Chlorobiota</taxon>
        <taxon>Chlorobiia</taxon>
        <taxon>Chlorobiales</taxon>
        <taxon>Candidatus Thermochlorobacteriaceae</taxon>
        <taxon>Candidatus Thermochlorobacter</taxon>
    </lineage>
</organism>
<dbReference type="InterPro" id="IPR029063">
    <property type="entry name" value="SAM-dependent_MTases_sf"/>
</dbReference>